<feature type="region of interest" description="Disordered" evidence="1">
    <location>
        <begin position="1"/>
        <end position="30"/>
    </location>
</feature>
<gene>
    <name evidence="3" type="ORF">A4X03_0g6322</name>
    <name evidence="2" type="ORF">JKIAZH3_G5506</name>
</gene>
<evidence type="ECO:0000313" key="4">
    <source>
        <dbReference type="Proteomes" id="UP000077671"/>
    </source>
</evidence>
<feature type="region of interest" description="Disordered" evidence="1">
    <location>
        <begin position="326"/>
        <end position="379"/>
    </location>
</feature>
<feature type="compositionally biased region" description="Polar residues" evidence="1">
    <location>
        <begin position="1"/>
        <end position="12"/>
    </location>
</feature>
<dbReference type="EMBL" id="LWDD02001178">
    <property type="protein sequence ID" value="KAE8251763.1"/>
    <property type="molecule type" value="Genomic_DNA"/>
</dbReference>
<dbReference type="AlphaFoldDB" id="A0A177UY05"/>
<feature type="compositionally biased region" description="Polar residues" evidence="1">
    <location>
        <begin position="157"/>
        <end position="173"/>
    </location>
</feature>
<feature type="compositionally biased region" description="Polar residues" evidence="1">
    <location>
        <begin position="329"/>
        <end position="341"/>
    </location>
</feature>
<dbReference type="EMBL" id="CAJHJG010004456">
    <property type="protein sequence ID" value="CAD6941221.1"/>
    <property type="molecule type" value="Genomic_DNA"/>
</dbReference>
<evidence type="ECO:0000313" key="3">
    <source>
        <dbReference type="EMBL" id="KAE8251763.1"/>
    </source>
</evidence>
<proteinExistence type="predicted"/>
<feature type="compositionally biased region" description="Basic and acidic residues" evidence="1">
    <location>
        <begin position="180"/>
        <end position="210"/>
    </location>
</feature>
<feature type="compositionally biased region" description="Low complexity" evidence="1">
    <location>
        <begin position="273"/>
        <end position="286"/>
    </location>
</feature>
<sequence>MSSNYSTPVSSRTARDANRIRPSGSASSLLYFGPGMSSGLLRPHQKRQRRAAANNNITPAAAAIPDSVSASSAPAFALSSAPAPALALAPTPTANVTPARLAMAAPAPTPTPAPTPSRTASMMLDILKDGPQLPTPVLSRHASHLRLAELGKESAGTKRSSTTAQGAVSSPAQNARRAAMRKELEERERVKKDLKRKDFDGEGDAEKETEVGGATAKKGTTTVEQPPAKKRLTVLDIIERTAGSGGGLPARPNRSLNTPSKTLPSASFSSPGAVTSNTTLTSTSTTTAMTNTAKTVTAASKASLLPAQSNSNNNGRSLLDRLGGFAPAEQTSLPPAPSSSRQEPRFVPQQQQQQQQQQQPFKLTTAPVPTPAAPVPSPAAAAAAPTFDLGLDAVVQTILLQAGRAGAESGHDGTAARASALRVEQARLPSFTFSL</sequence>
<comment type="caution">
    <text evidence="3">The sequence shown here is derived from an EMBL/GenBank/DDBJ whole genome shotgun (WGS) entry which is preliminary data.</text>
</comment>
<evidence type="ECO:0000313" key="2">
    <source>
        <dbReference type="EMBL" id="CAD6941221.1"/>
    </source>
</evidence>
<evidence type="ECO:0000313" key="5">
    <source>
        <dbReference type="Proteomes" id="UP000836402"/>
    </source>
</evidence>
<reference evidence="3" key="1">
    <citation type="submission" date="2016-04" db="EMBL/GenBank/DDBJ databases">
        <authorList>
            <person name="Nguyen H.D."/>
            <person name="Kesanakurti P."/>
            <person name="Cullis J."/>
            <person name="Levesque C.A."/>
            <person name="Hambleton S."/>
        </authorList>
    </citation>
    <scope>NUCLEOTIDE SEQUENCE</scope>
    <source>
        <strain evidence="3">DAOMC 238032</strain>
    </source>
</reference>
<name>A0A177UY05_9BASI</name>
<feature type="compositionally biased region" description="Polar residues" evidence="1">
    <location>
        <begin position="254"/>
        <end position="272"/>
    </location>
</feature>
<evidence type="ECO:0000256" key="1">
    <source>
        <dbReference type="SAM" id="MobiDB-lite"/>
    </source>
</evidence>
<dbReference type="Proteomes" id="UP000077671">
    <property type="component" value="Unassembled WGS sequence"/>
</dbReference>
<feature type="region of interest" description="Disordered" evidence="1">
    <location>
        <begin position="242"/>
        <end position="286"/>
    </location>
</feature>
<reference evidence="2" key="3">
    <citation type="submission" date="2020-10" db="EMBL/GenBank/DDBJ databases">
        <authorList>
            <person name="Sedaghatjoo S."/>
        </authorList>
    </citation>
    <scope>NUCLEOTIDE SEQUENCE</scope>
    <source>
        <strain evidence="2">AZH3</strain>
    </source>
</reference>
<dbReference type="Proteomes" id="UP000836402">
    <property type="component" value="Unassembled WGS sequence"/>
</dbReference>
<feature type="compositionally biased region" description="Low complexity" evidence="1">
    <location>
        <begin position="349"/>
        <end position="367"/>
    </location>
</feature>
<keyword evidence="5" id="KW-1185">Reference proteome</keyword>
<feature type="region of interest" description="Disordered" evidence="1">
    <location>
        <begin position="151"/>
        <end position="230"/>
    </location>
</feature>
<accession>A0A177UY05</accession>
<reference evidence="3" key="2">
    <citation type="journal article" date="2019" name="IMA Fungus">
        <title>Genome sequencing and comparison of five Tilletia species to identify candidate genes for the detection of regulated species infecting wheat.</title>
        <authorList>
            <person name="Nguyen H.D.T."/>
            <person name="Sultana T."/>
            <person name="Kesanakurti P."/>
            <person name="Hambleton S."/>
        </authorList>
    </citation>
    <scope>NUCLEOTIDE SEQUENCE</scope>
    <source>
        <strain evidence="3">DAOMC 238032</strain>
    </source>
</reference>
<protein>
    <submittedName>
        <fullName evidence="3">Uncharacterized protein</fullName>
    </submittedName>
</protein>
<feature type="compositionally biased region" description="Low complexity" evidence="1">
    <location>
        <begin position="211"/>
        <end position="224"/>
    </location>
</feature>
<organism evidence="3 4">
    <name type="scientific">Tilletia caries</name>
    <name type="common">wheat bunt fungus</name>
    <dbReference type="NCBI Taxonomy" id="13290"/>
    <lineage>
        <taxon>Eukaryota</taxon>
        <taxon>Fungi</taxon>
        <taxon>Dikarya</taxon>
        <taxon>Basidiomycota</taxon>
        <taxon>Ustilaginomycotina</taxon>
        <taxon>Exobasidiomycetes</taxon>
        <taxon>Tilletiales</taxon>
        <taxon>Tilletiaceae</taxon>
        <taxon>Tilletia</taxon>
    </lineage>
</organism>
<feature type="compositionally biased region" description="Pro residues" evidence="1">
    <location>
        <begin position="368"/>
        <end position="377"/>
    </location>
</feature>